<dbReference type="EMBL" id="JBHPON010000003">
    <property type="protein sequence ID" value="MFC6037751.1"/>
    <property type="molecule type" value="Genomic_DNA"/>
</dbReference>
<dbReference type="RefSeq" id="WP_379880855.1">
    <property type="nucleotide sequence ID" value="NZ_JBHPON010000003.1"/>
</dbReference>
<evidence type="ECO:0000313" key="1">
    <source>
        <dbReference type="EMBL" id="MFC6037751.1"/>
    </source>
</evidence>
<reference evidence="1 2" key="1">
    <citation type="submission" date="2024-09" db="EMBL/GenBank/DDBJ databases">
        <authorList>
            <person name="Zhang Z.-H."/>
        </authorList>
    </citation>
    <scope>NUCLEOTIDE SEQUENCE [LARGE SCALE GENOMIC DNA]</scope>
    <source>
        <strain evidence="1 2">HHTR114</strain>
    </source>
</reference>
<organism evidence="1 2">
    <name type="scientific">Hyphococcus aureus</name>
    <dbReference type="NCBI Taxonomy" id="2666033"/>
    <lineage>
        <taxon>Bacteria</taxon>
        <taxon>Pseudomonadati</taxon>
        <taxon>Pseudomonadota</taxon>
        <taxon>Alphaproteobacteria</taxon>
        <taxon>Parvularculales</taxon>
        <taxon>Parvularculaceae</taxon>
        <taxon>Hyphococcus</taxon>
    </lineage>
</organism>
<gene>
    <name evidence="1" type="ORF">ACFMB1_19520</name>
</gene>
<protein>
    <submittedName>
        <fullName evidence="1">Uncharacterized protein</fullName>
    </submittedName>
</protein>
<sequence>MTTLKHAAEYVASKANERGLKIEQCDPVLCETGDAVMFYAYDESDECFTASIDLPAKLTDNAFLLDEWRSAFMKLIPDKARAATAWP</sequence>
<name>A0ABW1L2F1_9PROT</name>
<proteinExistence type="predicted"/>
<accession>A0ABW1L2F1</accession>
<keyword evidence="2" id="KW-1185">Reference proteome</keyword>
<evidence type="ECO:0000313" key="2">
    <source>
        <dbReference type="Proteomes" id="UP001596116"/>
    </source>
</evidence>
<dbReference type="Proteomes" id="UP001596116">
    <property type="component" value="Unassembled WGS sequence"/>
</dbReference>
<comment type="caution">
    <text evidence="1">The sequence shown here is derived from an EMBL/GenBank/DDBJ whole genome shotgun (WGS) entry which is preliminary data.</text>
</comment>